<dbReference type="EMBL" id="FZMO01000173">
    <property type="protein sequence ID" value="SNQ48516.1"/>
    <property type="molecule type" value="Genomic_DNA"/>
</dbReference>
<evidence type="ECO:0000256" key="2">
    <source>
        <dbReference type="ARBA" id="ARBA00011006"/>
    </source>
</evidence>
<keyword evidence="9" id="KW-1185">Reference proteome</keyword>
<protein>
    <recommendedName>
        <fullName evidence="10">Transglycosylase associated protein</fullName>
    </recommendedName>
</protein>
<name>A0A2I2KSA3_9ACTN</name>
<sequence>MFQILWIILAGLVIGVLARLIVRGRQDIPLWLTVVIGIVGALVGNLIASAIGVRHTGGVDWIRHILQVGVAVGLVALVAPLWAARGGSRSHGRDRHTAGRL</sequence>
<dbReference type="GO" id="GO:0005886">
    <property type="term" value="C:plasma membrane"/>
    <property type="evidence" value="ECO:0007669"/>
    <property type="project" value="UniProtKB-SubCell"/>
</dbReference>
<evidence type="ECO:0000256" key="4">
    <source>
        <dbReference type="ARBA" id="ARBA00022692"/>
    </source>
</evidence>
<comment type="similarity">
    <text evidence="2">Belongs to the UPF0410 family.</text>
</comment>
<dbReference type="AlphaFoldDB" id="A0A2I2KSA3"/>
<dbReference type="Pfam" id="PF04226">
    <property type="entry name" value="Transgly_assoc"/>
    <property type="match status" value="1"/>
</dbReference>
<dbReference type="Proteomes" id="UP000234331">
    <property type="component" value="Unassembled WGS sequence"/>
</dbReference>
<accession>A0A2I2KSA3</accession>
<keyword evidence="3" id="KW-1003">Cell membrane</keyword>
<evidence type="ECO:0000313" key="9">
    <source>
        <dbReference type="Proteomes" id="UP000234331"/>
    </source>
</evidence>
<evidence type="ECO:0000256" key="3">
    <source>
        <dbReference type="ARBA" id="ARBA00022475"/>
    </source>
</evidence>
<proteinExistence type="inferred from homology"/>
<evidence type="ECO:0000256" key="1">
    <source>
        <dbReference type="ARBA" id="ARBA00004651"/>
    </source>
</evidence>
<dbReference type="InterPro" id="IPR007341">
    <property type="entry name" value="Transgly_assoc"/>
</dbReference>
<evidence type="ECO:0000256" key="5">
    <source>
        <dbReference type="ARBA" id="ARBA00022989"/>
    </source>
</evidence>
<keyword evidence="4 7" id="KW-0812">Transmembrane</keyword>
<dbReference type="RefSeq" id="WP_101832180.1">
    <property type="nucleotide sequence ID" value="NZ_FZMO01000173.1"/>
</dbReference>
<organism evidence="8 9">
    <name type="scientific">Frankia canadensis</name>
    <dbReference type="NCBI Taxonomy" id="1836972"/>
    <lineage>
        <taxon>Bacteria</taxon>
        <taxon>Bacillati</taxon>
        <taxon>Actinomycetota</taxon>
        <taxon>Actinomycetes</taxon>
        <taxon>Frankiales</taxon>
        <taxon>Frankiaceae</taxon>
        <taxon>Frankia</taxon>
    </lineage>
</organism>
<evidence type="ECO:0000256" key="7">
    <source>
        <dbReference type="SAM" id="Phobius"/>
    </source>
</evidence>
<keyword evidence="5 7" id="KW-1133">Transmembrane helix</keyword>
<keyword evidence="6 7" id="KW-0472">Membrane</keyword>
<feature type="transmembrane region" description="Helical" evidence="7">
    <location>
        <begin position="65"/>
        <end position="84"/>
    </location>
</feature>
<reference evidence="8 9" key="1">
    <citation type="submission" date="2017-06" db="EMBL/GenBank/DDBJ databases">
        <authorList>
            <person name="Kim H.J."/>
            <person name="Triplett B.A."/>
        </authorList>
    </citation>
    <scope>NUCLEOTIDE SEQUENCE [LARGE SCALE GENOMIC DNA]</scope>
    <source>
        <strain evidence="8">FRACA_ARgP5</strain>
    </source>
</reference>
<evidence type="ECO:0000256" key="6">
    <source>
        <dbReference type="ARBA" id="ARBA00023136"/>
    </source>
</evidence>
<dbReference type="OrthoDB" id="3483802at2"/>
<comment type="subcellular location">
    <subcellularLocation>
        <location evidence="1">Cell membrane</location>
        <topology evidence="1">Multi-pass membrane protein</topology>
    </subcellularLocation>
</comment>
<dbReference type="PANTHER" id="PTHR33884">
    <property type="entry name" value="UPF0410 PROTEIN YMGE"/>
    <property type="match status" value="1"/>
</dbReference>
<feature type="transmembrane region" description="Helical" evidence="7">
    <location>
        <begin position="28"/>
        <end position="53"/>
    </location>
</feature>
<evidence type="ECO:0000313" key="8">
    <source>
        <dbReference type="EMBL" id="SNQ48516.1"/>
    </source>
</evidence>
<dbReference type="PANTHER" id="PTHR33884:SF3">
    <property type="entry name" value="UPF0410 PROTEIN YMGE"/>
    <property type="match status" value="1"/>
</dbReference>
<gene>
    <name evidence="8" type="ORF">FRACA_2540008</name>
</gene>
<evidence type="ECO:0008006" key="10">
    <source>
        <dbReference type="Google" id="ProtNLM"/>
    </source>
</evidence>